<evidence type="ECO:0000313" key="2">
    <source>
        <dbReference type="EMBL" id="JAE34847.1"/>
    </source>
</evidence>
<accession>A0A0A9HDM0</accession>
<evidence type="ECO:0000256" key="1">
    <source>
        <dbReference type="SAM" id="MobiDB-lite"/>
    </source>
</evidence>
<dbReference type="EMBL" id="GBRH01163049">
    <property type="protein sequence ID" value="JAE34847.1"/>
    <property type="molecule type" value="Transcribed_RNA"/>
</dbReference>
<name>A0A0A9HDM0_ARUDO</name>
<feature type="region of interest" description="Disordered" evidence="1">
    <location>
        <begin position="13"/>
        <end position="32"/>
    </location>
</feature>
<reference evidence="2" key="2">
    <citation type="journal article" date="2015" name="Data Brief">
        <title>Shoot transcriptome of the giant reed, Arundo donax.</title>
        <authorList>
            <person name="Barrero R.A."/>
            <person name="Guerrero F.D."/>
            <person name="Moolhuijzen P."/>
            <person name="Goolsby J.A."/>
            <person name="Tidwell J."/>
            <person name="Bellgard S.E."/>
            <person name="Bellgard M.I."/>
        </authorList>
    </citation>
    <scope>NUCLEOTIDE SEQUENCE</scope>
    <source>
        <tissue evidence="2">Shoot tissue taken approximately 20 cm above the soil surface</tissue>
    </source>
</reference>
<sequence>MLKLLLLDTYSPTHHVNDNKNKPTSNNTDLHKPQTIFFCEK</sequence>
<proteinExistence type="predicted"/>
<reference evidence="2" key="1">
    <citation type="submission" date="2014-09" db="EMBL/GenBank/DDBJ databases">
        <authorList>
            <person name="Magalhaes I.L.F."/>
            <person name="Oliveira U."/>
            <person name="Santos F.R."/>
            <person name="Vidigal T.H.D.A."/>
            <person name="Brescovit A.D."/>
            <person name="Santos A.J."/>
        </authorList>
    </citation>
    <scope>NUCLEOTIDE SEQUENCE</scope>
    <source>
        <tissue evidence="2">Shoot tissue taken approximately 20 cm above the soil surface</tissue>
    </source>
</reference>
<dbReference type="AlphaFoldDB" id="A0A0A9HDM0"/>
<organism evidence="2">
    <name type="scientific">Arundo donax</name>
    <name type="common">Giant reed</name>
    <name type="synonym">Donax arundinaceus</name>
    <dbReference type="NCBI Taxonomy" id="35708"/>
    <lineage>
        <taxon>Eukaryota</taxon>
        <taxon>Viridiplantae</taxon>
        <taxon>Streptophyta</taxon>
        <taxon>Embryophyta</taxon>
        <taxon>Tracheophyta</taxon>
        <taxon>Spermatophyta</taxon>
        <taxon>Magnoliopsida</taxon>
        <taxon>Liliopsida</taxon>
        <taxon>Poales</taxon>
        <taxon>Poaceae</taxon>
        <taxon>PACMAD clade</taxon>
        <taxon>Arundinoideae</taxon>
        <taxon>Arundineae</taxon>
        <taxon>Arundo</taxon>
    </lineage>
</organism>
<protein>
    <submittedName>
        <fullName evidence="2">Uncharacterized protein</fullName>
    </submittedName>
</protein>